<dbReference type="Pfam" id="PF00348">
    <property type="entry name" value="polyprenyl_synt"/>
    <property type="match status" value="1"/>
</dbReference>
<protein>
    <submittedName>
        <fullName evidence="11">Putative farnesyl-diphosphate synthetase</fullName>
    </submittedName>
</protein>
<evidence type="ECO:0000256" key="5">
    <source>
        <dbReference type="ARBA" id="ARBA00022516"/>
    </source>
</evidence>
<reference evidence="11 12" key="1">
    <citation type="journal article" date="2018" name="Nat. Ecol. Evol.">
        <title>Pezizomycetes genomes reveal the molecular basis of ectomycorrhizal truffle lifestyle.</title>
        <authorList>
            <person name="Murat C."/>
            <person name="Payen T."/>
            <person name="Noel B."/>
            <person name="Kuo A."/>
            <person name="Morin E."/>
            <person name="Chen J."/>
            <person name="Kohler A."/>
            <person name="Krizsan K."/>
            <person name="Balestrini R."/>
            <person name="Da Silva C."/>
            <person name="Montanini B."/>
            <person name="Hainaut M."/>
            <person name="Levati E."/>
            <person name="Barry K.W."/>
            <person name="Belfiori B."/>
            <person name="Cichocki N."/>
            <person name="Clum A."/>
            <person name="Dockter R.B."/>
            <person name="Fauchery L."/>
            <person name="Guy J."/>
            <person name="Iotti M."/>
            <person name="Le Tacon F."/>
            <person name="Lindquist E.A."/>
            <person name="Lipzen A."/>
            <person name="Malagnac F."/>
            <person name="Mello A."/>
            <person name="Molinier V."/>
            <person name="Miyauchi S."/>
            <person name="Poulain J."/>
            <person name="Riccioni C."/>
            <person name="Rubini A."/>
            <person name="Sitrit Y."/>
            <person name="Splivallo R."/>
            <person name="Traeger S."/>
            <person name="Wang M."/>
            <person name="Zifcakova L."/>
            <person name="Wipf D."/>
            <person name="Zambonelli A."/>
            <person name="Paolocci F."/>
            <person name="Nowrousian M."/>
            <person name="Ottonello S."/>
            <person name="Baldrian P."/>
            <person name="Spatafora J.W."/>
            <person name="Henrissat B."/>
            <person name="Nagy L.G."/>
            <person name="Aury J.M."/>
            <person name="Wincker P."/>
            <person name="Grigoriev I.V."/>
            <person name="Bonfante P."/>
            <person name="Martin F.M."/>
        </authorList>
    </citation>
    <scope>NUCLEOTIDE SEQUENCE [LARGE SCALE GENOMIC DNA]</scope>
    <source>
        <strain evidence="11 12">ATCC MYA-4762</strain>
    </source>
</reference>
<evidence type="ECO:0000256" key="10">
    <source>
        <dbReference type="RuleBase" id="RU004466"/>
    </source>
</evidence>
<dbReference type="STRING" id="1051890.A0A3N4LVT4"/>
<evidence type="ECO:0000256" key="6">
    <source>
        <dbReference type="ARBA" id="ARBA00022679"/>
    </source>
</evidence>
<evidence type="ECO:0000256" key="9">
    <source>
        <dbReference type="ARBA" id="ARBA00023098"/>
    </source>
</evidence>
<dbReference type="InterPro" id="IPR039702">
    <property type="entry name" value="FPS1-like"/>
</dbReference>
<dbReference type="OrthoDB" id="10257492at2759"/>
<dbReference type="GO" id="GO:0004161">
    <property type="term" value="F:dimethylallyltranstransferase activity"/>
    <property type="evidence" value="ECO:0007669"/>
    <property type="project" value="TreeGrafter"/>
</dbReference>
<accession>A0A3N4LVT4</accession>
<dbReference type="GO" id="GO:0005737">
    <property type="term" value="C:cytoplasm"/>
    <property type="evidence" value="ECO:0007669"/>
    <property type="project" value="TreeGrafter"/>
</dbReference>
<dbReference type="SFLD" id="SFLDS00005">
    <property type="entry name" value="Isoprenoid_Synthase_Type_I"/>
    <property type="match status" value="1"/>
</dbReference>
<evidence type="ECO:0000256" key="7">
    <source>
        <dbReference type="ARBA" id="ARBA00022723"/>
    </source>
</evidence>
<dbReference type="GO" id="GO:0004337">
    <property type="term" value="F:(2E,6E)-farnesyl diphosphate synthase activity"/>
    <property type="evidence" value="ECO:0007669"/>
    <property type="project" value="TreeGrafter"/>
</dbReference>
<evidence type="ECO:0000313" key="11">
    <source>
        <dbReference type="EMBL" id="RPB27014.1"/>
    </source>
</evidence>
<dbReference type="Proteomes" id="UP000267821">
    <property type="component" value="Unassembled WGS sequence"/>
</dbReference>
<dbReference type="InParanoid" id="A0A3N4LVT4"/>
<dbReference type="PROSITE" id="PS00444">
    <property type="entry name" value="POLYPRENYL_SYNTHASE_2"/>
    <property type="match status" value="1"/>
</dbReference>
<keyword evidence="6 10" id="KW-0808">Transferase</keyword>
<keyword evidence="12" id="KW-1185">Reference proteome</keyword>
<dbReference type="AlphaFoldDB" id="A0A3N4LVT4"/>
<comment type="cofactor">
    <cofactor evidence="1">
        <name>Mg(2+)</name>
        <dbReference type="ChEBI" id="CHEBI:18420"/>
    </cofactor>
</comment>
<dbReference type="FunFam" id="1.10.600.10:FF:000006">
    <property type="entry name" value="Farnesyl pyrophosphate synthase"/>
    <property type="match status" value="1"/>
</dbReference>
<dbReference type="InterPro" id="IPR000092">
    <property type="entry name" value="Polyprenyl_synt"/>
</dbReference>
<dbReference type="InterPro" id="IPR008949">
    <property type="entry name" value="Isoprenoid_synthase_dom_sf"/>
</dbReference>
<dbReference type="GO" id="GO:0045337">
    <property type="term" value="P:farnesyl diphosphate biosynthetic process"/>
    <property type="evidence" value="ECO:0007669"/>
    <property type="project" value="TreeGrafter"/>
</dbReference>
<organism evidence="11 12">
    <name type="scientific">Terfezia boudieri ATCC MYA-4762</name>
    <dbReference type="NCBI Taxonomy" id="1051890"/>
    <lineage>
        <taxon>Eukaryota</taxon>
        <taxon>Fungi</taxon>
        <taxon>Dikarya</taxon>
        <taxon>Ascomycota</taxon>
        <taxon>Pezizomycotina</taxon>
        <taxon>Pezizomycetes</taxon>
        <taxon>Pezizales</taxon>
        <taxon>Pezizaceae</taxon>
        <taxon>Terfezia</taxon>
    </lineage>
</organism>
<evidence type="ECO:0000256" key="3">
    <source>
        <dbReference type="ARBA" id="ARBA00005035"/>
    </source>
</evidence>
<dbReference type="SUPFAM" id="SSF48576">
    <property type="entry name" value="Terpenoid synthases"/>
    <property type="match status" value="1"/>
</dbReference>
<gene>
    <name evidence="11" type="ORF">L211DRAFT_855966</name>
</gene>
<keyword evidence="7" id="KW-0479">Metal-binding</keyword>
<comment type="similarity">
    <text evidence="4 10">Belongs to the FPP/GGPP synthase family.</text>
</comment>
<dbReference type="Gene3D" id="1.10.600.10">
    <property type="entry name" value="Farnesyl Diphosphate Synthase"/>
    <property type="match status" value="1"/>
</dbReference>
<dbReference type="SFLD" id="SFLDG01017">
    <property type="entry name" value="Polyprenyl_Transferase_Like"/>
    <property type="match status" value="1"/>
</dbReference>
<sequence>MTTTLKEFEPVFTRLVVPALTEHVSQYKLPQNSLEWFQKNLLHNTVGGKCNRGMTVVDTYKVLLGKDKLTEDEYNRSAVLGWCTELLQAFFLVADDIMDASKTRRNFPCWYVMPDVNMIAINDAFMLESSVYILLKKYFRQERYYVDLIELFHEVTLQTELGQLLDLITAPEDKVNLENFSLEKYQFIVIYKTAYYSFYLPVALALHMASLASPENLKAAHDVLIPLGEYFQIQDDYLDCYGDPEHIGKIGTDIKDNKCSWLVNKALQLVTPEQRQILEQNYGRKDDECEKVIKQLYRDLSLEKLYKEYEAEAVKGIRARIAQIDESNGLKQDVLENFLKKIAGRSR</sequence>
<evidence type="ECO:0000256" key="1">
    <source>
        <dbReference type="ARBA" id="ARBA00001946"/>
    </source>
</evidence>
<evidence type="ECO:0000313" key="12">
    <source>
        <dbReference type="Proteomes" id="UP000267821"/>
    </source>
</evidence>
<evidence type="ECO:0000256" key="2">
    <source>
        <dbReference type="ARBA" id="ARBA00004932"/>
    </source>
</evidence>
<proteinExistence type="inferred from homology"/>
<comment type="pathway">
    <text evidence="2">Isoprenoid biosynthesis; geranyl diphosphate biosynthesis; geranyl diphosphate from dimethylallyl diphosphate and isopentenyl diphosphate: step 1/1.</text>
</comment>
<dbReference type="CDD" id="cd00685">
    <property type="entry name" value="Trans_IPPS_HT"/>
    <property type="match status" value="1"/>
</dbReference>
<name>A0A3N4LVT4_9PEZI</name>
<dbReference type="FunCoup" id="A0A3N4LVT4">
    <property type="interactions" value="823"/>
</dbReference>
<dbReference type="GO" id="GO:0043386">
    <property type="term" value="P:mycotoxin biosynthetic process"/>
    <property type="evidence" value="ECO:0007669"/>
    <property type="project" value="UniProtKB-ARBA"/>
</dbReference>
<evidence type="ECO:0000256" key="4">
    <source>
        <dbReference type="ARBA" id="ARBA00006706"/>
    </source>
</evidence>
<dbReference type="EMBL" id="ML121532">
    <property type="protein sequence ID" value="RPB27014.1"/>
    <property type="molecule type" value="Genomic_DNA"/>
</dbReference>
<dbReference type="InterPro" id="IPR033749">
    <property type="entry name" value="Polyprenyl_synt_CS"/>
</dbReference>
<dbReference type="GO" id="GO:0046872">
    <property type="term" value="F:metal ion binding"/>
    <property type="evidence" value="ECO:0007669"/>
    <property type="project" value="UniProtKB-KW"/>
</dbReference>
<evidence type="ECO:0000256" key="8">
    <source>
        <dbReference type="ARBA" id="ARBA00022842"/>
    </source>
</evidence>
<keyword evidence="9" id="KW-0443">Lipid metabolism</keyword>
<dbReference type="PANTHER" id="PTHR11525">
    <property type="entry name" value="FARNESYL-PYROPHOSPHATE SYNTHETASE"/>
    <property type="match status" value="1"/>
</dbReference>
<dbReference type="PANTHER" id="PTHR11525:SF0">
    <property type="entry name" value="FARNESYL PYROPHOSPHATE SYNTHASE"/>
    <property type="match status" value="1"/>
</dbReference>
<dbReference type="GO" id="GO:0046165">
    <property type="term" value="P:alcohol biosynthetic process"/>
    <property type="evidence" value="ECO:0007669"/>
    <property type="project" value="UniProtKB-ARBA"/>
</dbReference>
<keyword evidence="8" id="KW-0460">Magnesium</keyword>
<comment type="pathway">
    <text evidence="3">Isoprenoid biosynthesis; farnesyl diphosphate biosynthesis; farnesyl diphosphate from geranyl diphosphate and isopentenyl diphosphate: step 1/1.</text>
</comment>
<keyword evidence="5" id="KW-0444">Lipid biosynthesis</keyword>